<evidence type="ECO:0000256" key="2">
    <source>
        <dbReference type="ARBA" id="ARBA00023082"/>
    </source>
</evidence>
<dbReference type="Gene3D" id="1.10.10.10">
    <property type="entry name" value="Winged helix-like DNA-binding domain superfamily/Winged helix DNA-binding domain"/>
    <property type="match status" value="1"/>
</dbReference>
<protein>
    <recommendedName>
        <fullName evidence="6">RNA polymerase sigma factor</fullName>
    </recommendedName>
</protein>
<accession>A0A5C5ZBS8</accession>
<dbReference type="RefSeq" id="WP_146401971.1">
    <property type="nucleotide sequence ID" value="NZ_SJPJ01000001.1"/>
</dbReference>
<dbReference type="Gene3D" id="1.10.1740.10">
    <property type="match status" value="1"/>
</dbReference>
<dbReference type="InterPro" id="IPR036388">
    <property type="entry name" value="WH-like_DNA-bd_sf"/>
</dbReference>
<proteinExistence type="predicted"/>
<dbReference type="GO" id="GO:0016987">
    <property type="term" value="F:sigma factor activity"/>
    <property type="evidence" value="ECO:0007669"/>
    <property type="project" value="UniProtKB-KW"/>
</dbReference>
<evidence type="ECO:0000313" key="4">
    <source>
        <dbReference type="EMBL" id="TWT84311.1"/>
    </source>
</evidence>
<dbReference type="AlphaFoldDB" id="A0A5C5ZBS8"/>
<gene>
    <name evidence="4" type="ORF">CA13_57880</name>
</gene>
<evidence type="ECO:0000256" key="1">
    <source>
        <dbReference type="ARBA" id="ARBA00023015"/>
    </source>
</evidence>
<name>A0A5C5ZBS8_9BACT</name>
<evidence type="ECO:0000313" key="5">
    <source>
        <dbReference type="Proteomes" id="UP000315010"/>
    </source>
</evidence>
<evidence type="ECO:0000256" key="3">
    <source>
        <dbReference type="ARBA" id="ARBA00023163"/>
    </source>
</evidence>
<dbReference type="SUPFAM" id="SSF88946">
    <property type="entry name" value="Sigma2 domain of RNA polymerase sigma factors"/>
    <property type="match status" value="1"/>
</dbReference>
<reference evidence="4 5" key="1">
    <citation type="submission" date="2019-02" db="EMBL/GenBank/DDBJ databases">
        <title>Deep-cultivation of Planctomycetes and their phenomic and genomic characterization uncovers novel biology.</title>
        <authorList>
            <person name="Wiegand S."/>
            <person name="Jogler M."/>
            <person name="Boedeker C."/>
            <person name="Pinto D."/>
            <person name="Vollmers J."/>
            <person name="Rivas-Marin E."/>
            <person name="Kohn T."/>
            <person name="Peeters S.H."/>
            <person name="Heuer A."/>
            <person name="Rast P."/>
            <person name="Oberbeckmann S."/>
            <person name="Bunk B."/>
            <person name="Jeske O."/>
            <person name="Meyerdierks A."/>
            <person name="Storesund J.E."/>
            <person name="Kallscheuer N."/>
            <person name="Luecker S."/>
            <person name="Lage O.M."/>
            <person name="Pohl T."/>
            <person name="Merkel B.J."/>
            <person name="Hornburger P."/>
            <person name="Mueller R.-W."/>
            <person name="Bruemmer F."/>
            <person name="Labrenz M."/>
            <person name="Spormann A.M."/>
            <person name="Op Den Camp H."/>
            <person name="Overmann J."/>
            <person name="Amann R."/>
            <person name="Jetten M.S.M."/>
            <person name="Mascher T."/>
            <person name="Medema M.H."/>
            <person name="Devos D.P."/>
            <person name="Kaster A.-K."/>
            <person name="Ovreas L."/>
            <person name="Rohde M."/>
            <person name="Galperin M.Y."/>
            <person name="Jogler C."/>
        </authorList>
    </citation>
    <scope>NUCLEOTIDE SEQUENCE [LARGE SCALE GENOMIC DNA]</scope>
    <source>
        <strain evidence="4 5">CA13</strain>
    </source>
</reference>
<sequence>MGIDDETMGRSGGPPRFDTTHWSLVLAAQNEHSKIAREALATLCEKYWYPLYAFVRQTEADANQACDIIQGFFEKIIEKDYLHDANPDRGKFRTFLLTSLTHFMANERKKAQAIKRGGDIKHFSFSFQKGEQRFLREPVDSQTPENHYQRRWAVTLLGEVLEGLRAEFVADGKQQWFEHLAQFLTPGETESHQQVAARLNMTEGAVKVAIHRLRSRYRERLHAEIAQTVANPDEVNGEIMMLFQTFSR</sequence>
<keyword evidence="1" id="KW-0805">Transcription regulation</keyword>
<dbReference type="OrthoDB" id="270411at2"/>
<comment type="caution">
    <text evidence="4">The sequence shown here is derived from an EMBL/GenBank/DDBJ whole genome shotgun (WGS) entry which is preliminary data.</text>
</comment>
<dbReference type="Proteomes" id="UP000315010">
    <property type="component" value="Unassembled WGS sequence"/>
</dbReference>
<evidence type="ECO:0008006" key="6">
    <source>
        <dbReference type="Google" id="ProtNLM"/>
    </source>
</evidence>
<keyword evidence="5" id="KW-1185">Reference proteome</keyword>
<dbReference type="PANTHER" id="PTHR43133">
    <property type="entry name" value="RNA POLYMERASE ECF-TYPE SIGMA FACTO"/>
    <property type="match status" value="1"/>
</dbReference>
<dbReference type="PANTHER" id="PTHR43133:SF51">
    <property type="entry name" value="RNA POLYMERASE SIGMA FACTOR"/>
    <property type="match status" value="1"/>
</dbReference>
<dbReference type="InterPro" id="IPR013325">
    <property type="entry name" value="RNA_pol_sigma_r2"/>
</dbReference>
<dbReference type="GO" id="GO:0006352">
    <property type="term" value="P:DNA-templated transcription initiation"/>
    <property type="evidence" value="ECO:0007669"/>
    <property type="project" value="InterPro"/>
</dbReference>
<keyword evidence="3" id="KW-0804">Transcription</keyword>
<keyword evidence="2" id="KW-0731">Sigma factor</keyword>
<organism evidence="4 5">
    <name type="scientific">Novipirellula herctigrandis</name>
    <dbReference type="NCBI Taxonomy" id="2527986"/>
    <lineage>
        <taxon>Bacteria</taxon>
        <taxon>Pseudomonadati</taxon>
        <taxon>Planctomycetota</taxon>
        <taxon>Planctomycetia</taxon>
        <taxon>Pirellulales</taxon>
        <taxon>Pirellulaceae</taxon>
        <taxon>Novipirellula</taxon>
    </lineage>
</organism>
<dbReference type="EMBL" id="SJPJ01000001">
    <property type="protein sequence ID" value="TWT84311.1"/>
    <property type="molecule type" value="Genomic_DNA"/>
</dbReference>
<dbReference type="InterPro" id="IPR039425">
    <property type="entry name" value="RNA_pol_sigma-70-like"/>
</dbReference>